<keyword evidence="7" id="KW-0813">Transport</keyword>
<keyword evidence="12" id="KW-1185">Reference proteome</keyword>
<gene>
    <name evidence="11" type="ORF">FHR70_002919</name>
</gene>
<feature type="domain" description="TRAP C4-dicarboxylate transport system permease DctM subunit" evidence="10">
    <location>
        <begin position="348"/>
        <end position="581"/>
    </location>
</feature>
<evidence type="ECO:0000256" key="6">
    <source>
        <dbReference type="ARBA" id="ARBA00023136"/>
    </source>
</evidence>
<dbReference type="Proteomes" id="UP000532010">
    <property type="component" value="Unassembled WGS sequence"/>
</dbReference>
<dbReference type="InterPro" id="IPR010656">
    <property type="entry name" value="DctM"/>
</dbReference>
<feature type="transmembrane region" description="Helical" evidence="9">
    <location>
        <begin position="295"/>
        <end position="313"/>
    </location>
</feature>
<feature type="transmembrane region" description="Helical" evidence="9">
    <location>
        <begin position="423"/>
        <end position="445"/>
    </location>
</feature>
<feature type="transmembrane region" description="Helical" evidence="9">
    <location>
        <begin position="113"/>
        <end position="143"/>
    </location>
</feature>
<feature type="transmembrane region" description="Helical" evidence="9">
    <location>
        <begin position="358"/>
        <end position="379"/>
    </location>
</feature>
<name>A0A7W4VMD7_9HYPH</name>
<keyword evidence="2" id="KW-1003">Cell membrane</keyword>
<accession>A0A7W4VMD7</accession>
<evidence type="ECO:0000256" key="3">
    <source>
        <dbReference type="ARBA" id="ARBA00022519"/>
    </source>
</evidence>
<keyword evidence="3 7" id="KW-0997">Cell inner membrane</keyword>
<feature type="transmembrane region" description="Helical" evidence="9">
    <location>
        <begin position="199"/>
        <end position="217"/>
    </location>
</feature>
<evidence type="ECO:0000313" key="12">
    <source>
        <dbReference type="Proteomes" id="UP000532010"/>
    </source>
</evidence>
<dbReference type="AlphaFoldDB" id="A0A7W4VMD7"/>
<dbReference type="GO" id="GO:0022857">
    <property type="term" value="F:transmembrane transporter activity"/>
    <property type="evidence" value="ECO:0007669"/>
    <property type="project" value="UniProtKB-UniRule"/>
</dbReference>
<feature type="transmembrane region" description="Helical" evidence="9">
    <location>
        <begin position="238"/>
        <end position="256"/>
    </location>
</feature>
<dbReference type="EMBL" id="JACHWB010000003">
    <property type="protein sequence ID" value="MBB3019854.1"/>
    <property type="molecule type" value="Genomic_DNA"/>
</dbReference>
<evidence type="ECO:0000256" key="4">
    <source>
        <dbReference type="ARBA" id="ARBA00022692"/>
    </source>
</evidence>
<feature type="transmembrane region" description="Helical" evidence="9">
    <location>
        <begin position="12"/>
        <end position="31"/>
    </location>
</feature>
<dbReference type="PANTHER" id="PTHR33362">
    <property type="entry name" value="SIALIC ACID TRAP TRANSPORTER PERMEASE PROTEIN SIAT-RELATED"/>
    <property type="match status" value="1"/>
</dbReference>
<dbReference type="GO" id="GO:0005886">
    <property type="term" value="C:plasma membrane"/>
    <property type="evidence" value="ECO:0007669"/>
    <property type="project" value="UniProtKB-SubCell"/>
</dbReference>
<dbReference type="RefSeq" id="WP_183451256.1">
    <property type="nucleotide sequence ID" value="NZ_JACHWB010000003.1"/>
</dbReference>
<organism evidence="11 12">
    <name type="scientific">Microvirga lupini</name>
    <dbReference type="NCBI Taxonomy" id="420324"/>
    <lineage>
        <taxon>Bacteria</taxon>
        <taxon>Pseudomonadati</taxon>
        <taxon>Pseudomonadota</taxon>
        <taxon>Alphaproteobacteria</taxon>
        <taxon>Hyphomicrobiales</taxon>
        <taxon>Methylobacteriaceae</taxon>
        <taxon>Microvirga</taxon>
    </lineage>
</organism>
<feature type="transmembrane region" description="Helical" evidence="9">
    <location>
        <begin position="67"/>
        <end position="89"/>
    </location>
</feature>
<feature type="domain" description="TRAP C4-dicarboxylate transport system permease DctM subunit" evidence="10">
    <location>
        <begin position="14"/>
        <end position="314"/>
    </location>
</feature>
<sequence length="631" mass="67300">MAVFIAQNLAPIMFGALVIFLLLGYPVAFSLAANGLLFFFIAVELAPLAPETINLSWPLLQALPDRVYGTMSNEVLLAIPFFTFMGYILERSGMAEDLLDTIGQLFGPLRGGLAYAVIFVGALLAATTGVVAASVISMGLISLPIMLRYGYDRRLASGVIAASGTLAQIIPPSLVLIVMADQLGRSVGDMYEGAFLPGLILSGLYAGYVFLASMIDPKAAPGLPLEAVGFREPNGSRGVWQLGVLVLFSGLVGYYVLSQTNTKAGADFVILTICVGTVVALICALMNKLLGAKRIAISAVLTVLLIGAYVVLHNQGYEGLALTMEMILAGVIYALIVGMVERFTGLRLMSNMAQQTTFVMVPPLLLIFLVLGTIFIGLATPTEGGAMGALGSVILAAVKRKLDNNPNRFNFTIVRQATEATAKLSAFVLFILIGARVFSLTFYGVNGHIWVEHLLTSLPGGQVGFLIVVNILVFLLAFFLDFFELAFIVIPLLGPAAEKLGIDLIWFGVMMGVNMQTSFMHPPFGFALFFLRSVAPKVPYIDRVTGKKMEPVTTGQIYWGAIPFVVIQLIMVAIVVLFPGIVTHYKSAGPAVDPAAVQKKLDELLVPGLGAPGSEPGGLPGLNFDEPPKIQ</sequence>
<evidence type="ECO:0000256" key="9">
    <source>
        <dbReference type="SAM" id="Phobius"/>
    </source>
</evidence>
<comment type="function">
    <text evidence="7">Part of the tripartite ATP-independent periplasmic (TRAP) transport system.</text>
</comment>
<feature type="transmembrane region" description="Helical" evidence="9">
    <location>
        <begin position="557"/>
        <end position="578"/>
    </location>
</feature>
<evidence type="ECO:0000256" key="7">
    <source>
        <dbReference type="RuleBase" id="RU369079"/>
    </source>
</evidence>
<keyword evidence="6 9" id="KW-0472">Membrane</keyword>
<comment type="subcellular location">
    <subcellularLocation>
        <location evidence="1 7">Cell inner membrane</location>
        <topology evidence="1 7">Multi-pass membrane protein</topology>
    </subcellularLocation>
</comment>
<dbReference type="InterPro" id="IPR004681">
    <property type="entry name" value="TRAP_DctM"/>
</dbReference>
<feature type="transmembrane region" description="Helical" evidence="9">
    <location>
        <begin position="155"/>
        <end position="179"/>
    </location>
</feature>
<feature type="transmembrane region" description="Helical" evidence="9">
    <location>
        <begin position="465"/>
        <end position="493"/>
    </location>
</feature>
<evidence type="ECO:0000313" key="11">
    <source>
        <dbReference type="EMBL" id="MBB3019854.1"/>
    </source>
</evidence>
<feature type="transmembrane region" description="Helical" evidence="9">
    <location>
        <begin position="505"/>
        <end position="531"/>
    </location>
</feature>
<evidence type="ECO:0000256" key="5">
    <source>
        <dbReference type="ARBA" id="ARBA00022989"/>
    </source>
</evidence>
<evidence type="ECO:0000256" key="1">
    <source>
        <dbReference type="ARBA" id="ARBA00004429"/>
    </source>
</evidence>
<feature type="region of interest" description="Disordered" evidence="8">
    <location>
        <begin position="610"/>
        <end position="631"/>
    </location>
</feature>
<feature type="transmembrane region" description="Helical" evidence="9">
    <location>
        <begin position="268"/>
        <end position="286"/>
    </location>
</feature>
<reference evidence="11 12" key="1">
    <citation type="submission" date="2020-08" db="EMBL/GenBank/DDBJ databases">
        <title>The Agave Microbiome: Exploring the role of microbial communities in plant adaptations to desert environments.</title>
        <authorList>
            <person name="Partida-Martinez L.P."/>
        </authorList>
    </citation>
    <scope>NUCLEOTIDE SEQUENCE [LARGE SCALE GENOMIC DNA]</scope>
    <source>
        <strain evidence="11 12">AT3.9</strain>
    </source>
</reference>
<protein>
    <submittedName>
        <fullName evidence="11">Tripartite ATP-independent transporter DctM subunit</fullName>
    </submittedName>
</protein>
<dbReference type="Pfam" id="PF06808">
    <property type="entry name" value="DctM"/>
    <property type="match status" value="2"/>
</dbReference>
<evidence type="ECO:0000256" key="8">
    <source>
        <dbReference type="SAM" id="MobiDB-lite"/>
    </source>
</evidence>
<keyword evidence="4 9" id="KW-0812">Transmembrane</keyword>
<dbReference type="PANTHER" id="PTHR33362:SF7">
    <property type="entry name" value="SLL1103 PROTEIN"/>
    <property type="match status" value="1"/>
</dbReference>
<comment type="caution">
    <text evidence="11">The sequence shown here is derived from an EMBL/GenBank/DDBJ whole genome shotgun (WGS) entry which is preliminary data.</text>
</comment>
<feature type="transmembrane region" description="Helical" evidence="9">
    <location>
        <begin position="319"/>
        <end position="337"/>
    </location>
</feature>
<evidence type="ECO:0000256" key="2">
    <source>
        <dbReference type="ARBA" id="ARBA00022475"/>
    </source>
</evidence>
<keyword evidence="5 9" id="KW-1133">Transmembrane helix</keyword>
<evidence type="ECO:0000259" key="10">
    <source>
        <dbReference type="Pfam" id="PF06808"/>
    </source>
</evidence>
<proteinExistence type="predicted"/>